<dbReference type="InterPro" id="IPR050833">
    <property type="entry name" value="Poly_Biosynth_Transport"/>
</dbReference>
<dbReference type="PANTHER" id="PTHR30250:SF11">
    <property type="entry name" value="O-ANTIGEN TRANSPORTER-RELATED"/>
    <property type="match status" value="1"/>
</dbReference>
<dbReference type="RefSeq" id="WP_147100914.1">
    <property type="nucleotide sequence ID" value="NZ_VOOS01000004.1"/>
</dbReference>
<feature type="transmembrane region" description="Helical" evidence="6">
    <location>
        <begin position="234"/>
        <end position="253"/>
    </location>
</feature>
<evidence type="ECO:0000313" key="8">
    <source>
        <dbReference type="Proteomes" id="UP000321721"/>
    </source>
</evidence>
<feature type="transmembrane region" description="Helical" evidence="6">
    <location>
        <begin position="12"/>
        <end position="34"/>
    </location>
</feature>
<dbReference type="PANTHER" id="PTHR30250">
    <property type="entry name" value="PST FAMILY PREDICTED COLANIC ACID TRANSPORTER"/>
    <property type="match status" value="1"/>
</dbReference>
<feature type="transmembrane region" description="Helical" evidence="6">
    <location>
        <begin position="152"/>
        <end position="172"/>
    </location>
</feature>
<feature type="transmembrane region" description="Helical" evidence="6">
    <location>
        <begin position="86"/>
        <end position="109"/>
    </location>
</feature>
<evidence type="ECO:0000256" key="3">
    <source>
        <dbReference type="ARBA" id="ARBA00022692"/>
    </source>
</evidence>
<dbReference type="Pfam" id="PF13440">
    <property type="entry name" value="Polysacc_synt_3"/>
    <property type="match status" value="1"/>
</dbReference>
<dbReference type="AlphaFoldDB" id="A0A5C6RRZ9"/>
<comment type="subcellular location">
    <subcellularLocation>
        <location evidence="1">Cell membrane</location>
        <topology evidence="1">Multi-pass membrane protein</topology>
    </subcellularLocation>
</comment>
<feature type="transmembrane region" description="Helical" evidence="6">
    <location>
        <begin position="46"/>
        <end position="65"/>
    </location>
</feature>
<feature type="transmembrane region" description="Helical" evidence="6">
    <location>
        <begin position="350"/>
        <end position="373"/>
    </location>
</feature>
<feature type="transmembrane region" description="Helical" evidence="6">
    <location>
        <begin position="385"/>
        <end position="404"/>
    </location>
</feature>
<feature type="transmembrane region" description="Helical" evidence="6">
    <location>
        <begin position="445"/>
        <end position="462"/>
    </location>
</feature>
<feature type="transmembrane region" description="Helical" evidence="6">
    <location>
        <begin position="275"/>
        <end position="298"/>
    </location>
</feature>
<feature type="transmembrane region" description="Helical" evidence="6">
    <location>
        <begin position="121"/>
        <end position="140"/>
    </location>
</feature>
<comment type="caution">
    <text evidence="7">The sequence shown here is derived from an EMBL/GenBank/DDBJ whole genome shotgun (WGS) entry which is preliminary data.</text>
</comment>
<keyword evidence="3 6" id="KW-0812">Transmembrane</keyword>
<dbReference type="Proteomes" id="UP000321721">
    <property type="component" value="Unassembled WGS sequence"/>
</dbReference>
<feature type="transmembrane region" description="Helical" evidence="6">
    <location>
        <begin position="319"/>
        <end position="338"/>
    </location>
</feature>
<dbReference type="OrthoDB" id="9814608at2"/>
<evidence type="ECO:0000256" key="2">
    <source>
        <dbReference type="ARBA" id="ARBA00022475"/>
    </source>
</evidence>
<keyword evidence="4 6" id="KW-1133">Transmembrane helix</keyword>
<evidence type="ECO:0000256" key="6">
    <source>
        <dbReference type="SAM" id="Phobius"/>
    </source>
</evidence>
<protein>
    <submittedName>
        <fullName evidence="7">Polysaccharide biosynthesis protein</fullName>
    </submittedName>
</protein>
<dbReference type="EMBL" id="VOOS01000004">
    <property type="protein sequence ID" value="TXB64695.1"/>
    <property type="molecule type" value="Genomic_DNA"/>
</dbReference>
<feature type="transmembrane region" description="Helical" evidence="6">
    <location>
        <begin position="192"/>
        <end position="213"/>
    </location>
</feature>
<accession>A0A5C6RRZ9</accession>
<sequence>MSNPLKKLASQTAIYGLTTIIGRLMTWFLVPIYIGAAKFSTDQYGIITEMYSYVAFLVVFLTYGMETAYFRYSTQKDESKQKVYTTIIYSLLATSFIFISVAFLFNQSIADWLKYPNNKEFVTWFAIIVGLDAVSSIPMARLRAENKATKFVIVNFANIIVFVGLNLFFLAYCRPMHASGKTNWIIDTFYNPNIGVGYVFISNLIASIIKFVLLLPEMIYAKYGFELSLLKKMFIYALPLLIFGLAGIVNETIDRIMLKRMLFDVLGEKETLSQIGIYGACYKVSIIITLFIQAFRYAAEPFFFAQEKEVNAKENYSKVMTYFVIVCATIFLGVMLFIDVVKYFIPNEAFWEGLHVVPILMFANISLGIYYNQSIWYKLSGKTKYGAYIGIFGALITIALNYVWIPVYGYVGSAWATLICYFSMMLLSFILSRKHYPIKYDLPKIFLYLTISFGFYLISSYIDLTSGFLKYSVHSLLLIAFAAIIYLIERPKKVVI</sequence>
<evidence type="ECO:0000256" key="1">
    <source>
        <dbReference type="ARBA" id="ARBA00004651"/>
    </source>
</evidence>
<name>A0A5C6RRZ9_9FLAO</name>
<organism evidence="7 8">
    <name type="scientific">Vicingus serpentipes</name>
    <dbReference type="NCBI Taxonomy" id="1926625"/>
    <lineage>
        <taxon>Bacteria</taxon>
        <taxon>Pseudomonadati</taxon>
        <taxon>Bacteroidota</taxon>
        <taxon>Flavobacteriia</taxon>
        <taxon>Flavobacteriales</taxon>
        <taxon>Vicingaceae</taxon>
        <taxon>Vicingus</taxon>
    </lineage>
</organism>
<evidence type="ECO:0000256" key="5">
    <source>
        <dbReference type="ARBA" id="ARBA00023136"/>
    </source>
</evidence>
<keyword evidence="8" id="KW-1185">Reference proteome</keyword>
<evidence type="ECO:0000313" key="7">
    <source>
        <dbReference type="EMBL" id="TXB64695.1"/>
    </source>
</evidence>
<gene>
    <name evidence="7" type="ORF">FRY74_09595</name>
</gene>
<reference evidence="7 8" key="1">
    <citation type="submission" date="2019-08" db="EMBL/GenBank/DDBJ databases">
        <title>Genome of Vicingus serpentipes NCIMB 15042.</title>
        <authorList>
            <person name="Bowman J.P."/>
        </authorList>
    </citation>
    <scope>NUCLEOTIDE SEQUENCE [LARGE SCALE GENOMIC DNA]</scope>
    <source>
        <strain evidence="7 8">NCIMB 15042</strain>
    </source>
</reference>
<evidence type="ECO:0000256" key="4">
    <source>
        <dbReference type="ARBA" id="ARBA00022989"/>
    </source>
</evidence>
<keyword evidence="2" id="KW-1003">Cell membrane</keyword>
<proteinExistence type="predicted"/>
<dbReference type="GO" id="GO:0005886">
    <property type="term" value="C:plasma membrane"/>
    <property type="evidence" value="ECO:0007669"/>
    <property type="project" value="UniProtKB-SubCell"/>
</dbReference>
<feature type="transmembrane region" description="Helical" evidence="6">
    <location>
        <begin position="468"/>
        <end position="488"/>
    </location>
</feature>
<keyword evidence="5 6" id="KW-0472">Membrane</keyword>
<feature type="transmembrane region" description="Helical" evidence="6">
    <location>
        <begin position="410"/>
        <end position="433"/>
    </location>
</feature>